<proteinExistence type="predicted"/>
<evidence type="ECO:0000256" key="1">
    <source>
        <dbReference type="SAM" id="MobiDB-lite"/>
    </source>
</evidence>
<dbReference type="EMBL" id="JWZT01003372">
    <property type="protein sequence ID" value="KII66958.1"/>
    <property type="molecule type" value="Genomic_DNA"/>
</dbReference>
<comment type="caution">
    <text evidence="2">The sequence shown here is derived from an EMBL/GenBank/DDBJ whole genome shotgun (WGS) entry which is preliminary data.</text>
</comment>
<feature type="compositionally biased region" description="Basic and acidic residues" evidence="1">
    <location>
        <begin position="97"/>
        <end position="107"/>
    </location>
</feature>
<dbReference type="Proteomes" id="UP000031668">
    <property type="component" value="Unassembled WGS sequence"/>
</dbReference>
<keyword evidence="3" id="KW-1185">Reference proteome</keyword>
<feature type="region of interest" description="Disordered" evidence="1">
    <location>
        <begin position="71"/>
        <end position="107"/>
    </location>
</feature>
<organism evidence="2 3">
    <name type="scientific">Thelohanellus kitauei</name>
    <name type="common">Myxosporean</name>
    <dbReference type="NCBI Taxonomy" id="669202"/>
    <lineage>
        <taxon>Eukaryota</taxon>
        <taxon>Metazoa</taxon>
        <taxon>Cnidaria</taxon>
        <taxon>Myxozoa</taxon>
        <taxon>Myxosporea</taxon>
        <taxon>Bivalvulida</taxon>
        <taxon>Platysporina</taxon>
        <taxon>Myxobolidae</taxon>
        <taxon>Thelohanellus</taxon>
    </lineage>
</organism>
<feature type="compositionally biased region" description="Basic and acidic residues" evidence="1">
    <location>
        <begin position="71"/>
        <end position="82"/>
    </location>
</feature>
<gene>
    <name evidence="2" type="ORF">RF11_09764</name>
</gene>
<evidence type="ECO:0000313" key="2">
    <source>
        <dbReference type="EMBL" id="KII66958.1"/>
    </source>
</evidence>
<accession>A0A0C2JCL8</accession>
<name>A0A0C2JCL8_THEKT</name>
<reference evidence="2 3" key="1">
    <citation type="journal article" date="2014" name="Genome Biol. Evol.">
        <title>The genome of the myxosporean Thelohanellus kitauei shows adaptations to nutrient acquisition within its fish host.</title>
        <authorList>
            <person name="Yang Y."/>
            <person name="Xiong J."/>
            <person name="Zhou Z."/>
            <person name="Huo F."/>
            <person name="Miao W."/>
            <person name="Ran C."/>
            <person name="Liu Y."/>
            <person name="Zhang J."/>
            <person name="Feng J."/>
            <person name="Wang M."/>
            <person name="Wang M."/>
            <person name="Wang L."/>
            <person name="Yao B."/>
        </authorList>
    </citation>
    <scope>NUCLEOTIDE SEQUENCE [LARGE SCALE GENOMIC DNA]</scope>
    <source>
        <strain evidence="2">Wuqing</strain>
    </source>
</reference>
<evidence type="ECO:0000313" key="3">
    <source>
        <dbReference type="Proteomes" id="UP000031668"/>
    </source>
</evidence>
<sequence length="147" mass="16607">MGIHLCPSSAKRKKLSVPVGIILNTNGTYEVDIFKNFHHLLNANFLGFKAYHVEFIGSTVLMLLKEGGDTRESQMRESDSKSGRMLLTTRPSTSRVRRQEGNEKTEEAPVDGIMSVYARQPNVKKDIFAWESFCFATLPIVLPKYLI</sequence>
<dbReference type="AlphaFoldDB" id="A0A0C2JCL8"/>
<protein>
    <submittedName>
        <fullName evidence="2">Uncharacterized protein</fullName>
    </submittedName>
</protein>